<feature type="transmembrane region" description="Helical" evidence="8">
    <location>
        <begin position="32"/>
        <end position="53"/>
    </location>
</feature>
<dbReference type="PROSITE" id="PS50928">
    <property type="entry name" value="ABC_TM1"/>
    <property type="match status" value="1"/>
</dbReference>
<reference evidence="10 11" key="1">
    <citation type="submission" date="2019-08" db="EMBL/GenBank/DDBJ databases">
        <title>Hyperibacter terrae gen. nov., sp. nov. and Hyperibacter viscosus sp. nov., two new members in the family Rhodospirillaceae isolated from the rhizosphere of Hypericum perforatum.</title>
        <authorList>
            <person name="Noviana Z."/>
        </authorList>
    </citation>
    <scope>NUCLEOTIDE SEQUENCE [LARGE SCALE GENOMIC DNA]</scope>
    <source>
        <strain evidence="10 11">R5913</strain>
    </source>
</reference>
<evidence type="ECO:0000256" key="7">
    <source>
        <dbReference type="ARBA" id="ARBA00023136"/>
    </source>
</evidence>
<accession>A0A5J6MHL2</accession>
<dbReference type="OrthoDB" id="9809681at2"/>
<keyword evidence="6 8" id="KW-1133">Transmembrane helix</keyword>
<sequence length="282" mass="31226">MADVGMALTFPAAPAVQRGPSYWRGWPKLAKWAGYAVLALTYFPLIWLALMSISERPLSGIPFPLSLENYAALFEDRRWTEPFGVSLLLALAVGLICMIVATAVGRAIPQLRRPGGVVLLAVLPLFVPGMTMGAALFIFLRSFLGLKLGFWAIFLGHIVWALPFSLLTVLVLATKFDHRLLEAAEDLGASKWERFWDIEFPILRPGIVGAGLFGFLLSFNEVLRSVFLRGTDTTMPIWNWLMAASQQSQVPIIFALSSLVLTVTLPLLAGFFWVLFVKLDRS</sequence>
<dbReference type="Pfam" id="PF00528">
    <property type="entry name" value="BPD_transp_1"/>
    <property type="match status" value="1"/>
</dbReference>
<evidence type="ECO:0000313" key="11">
    <source>
        <dbReference type="Proteomes" id="UP000326202"/>
    </source>
</evidence>
<dbReference type="CDD" id="cd06261">
    <property type="entry name" value="TM_PBP2"/>
    <property type="match status" value="1"/>
</dbReference>
<dbReference type="EMBL" id="CP042906">
    <property type="protein sequence ID" value="QEX16607.1"/>
    <property type="molecule type" value="Genomic_DNA"/>
</dbReference>
<evidence type="ECO:0000256" key="6">
    <source>
        <dbReference type="ARBA" id="ARBA00022989"/>
    </source>
</evidence>
<dbReference type="PANTHER" id="PTHR43848:SF2">
    <property type="entry name" value="PUTRESCINE TRANSPORT SYSTEM PERMEASE PROTEIN POTI"/>
    <property type="match status" value="1"/>
</dbReference>
<evidence type="ECO:0000256" key="1">
    <source>
        <dbReference type="ARBA" id="ARBA00004651"/>
    </source>
</evidence>
<evidence type="ECO:0000313" key="10">
    <source>
        <dbReference type="EMBL" id="QEX16607.1"/>
    </source>
</evidence>
<organism evidence="10 11">
    <name type="scientific">Hypericibacter terrae</name>
    <dbReference type="NCBI Taxonomy" id="2602015"/>
    <lineage>
        <taxon>Bacteria</taxon>
        <taxon>Pseudomonadati</taxon>
        <taxon>Pseudomonadota</taxon>
        <taxon>Alphaproteobacteria</taxon>
        <taxon>Rhodospirillales</taxon>
        <taxon>Dongiaceae</taxon>
        <taxon>Hypericibacter</taxon>
    </lineage>
</organism>
<proteinExistence type="inferred from homology"/>
<keyword evidence="4" id="KW-1003">Cell membrane</keyword>
<feature type="domain" description="ABC transmembrane type-1" evidence="9">
    <location>
        <begin position="83"/>
        <end position="269"/>
    </location>
</feature>
<feature type="transmembrane region" description="Helical" evidence="8">
    <location>
        <begin position="252"/>
        <end position="276"/>
    </location>
</feature>
<evidence type="ECO:0000256" key="8">
    <source>
        <dbReference type="RuleBase" id="RU363032"/>
    </source>
</evidence>
<dbReference type="InterPro" id="IPR051789">
    <property type="entry name" value="Bact_Polyamine_Transport"/>
</dbReference>
<keyword evidence="7 8" id="KW-0472">Membrane</keyword>
<feature type="transmembrane region" description="Helical" evidence="8">
    <location>
        <begin position="83"/>
        <end position="105"/>
    </location>
</feature>
<evidence type="ECO:0000259" key="9">
    <source>
        <dbReference type="PROSITE" id="PS50928"/>
    </source>
</evidence>
<name>A0A5J6MHL2_9PROT</name>
<comment type="subcellular location">
    <subcellularLocation>
        <location evidence="1 8">Cell membrane</location>
        <topology evidence="1 8">Multi-pass membrane protein</topology>
    </subcellularLocation>
</comment>
<dbReference type="Gene3D" id="1.10.3720.10">
    <property type="entry name" value="MetI-like"/>
    <property type="match status" value="1"/>
</dbReference>
<evidence type="ECO:0000256" key="3">
    <source>
        <dbReference type="ARBA" id="ARBA00022448"/>
    </source>
</evidence>
<dbReference type="RefSeq" id="WP_151176945.1">
    <property type="nucleotide sequence ID" value="NZ_CP042906.1"/>
</dbReference>
<dbReference type="InterPro" id="IPR000515">
    <property type="entry name" value="MetI-like"/>
</dbReference>
<feature type="transmembrane region" description="Helical" evidence="8">
    <location>
        <begin position="117"/>
        <end position="144"/>
    </location>
</feature>
<dbReference type="AlphaFoldDB" id="A0A5J6MHL2"/>
<dbReference type="PANTHER" id="PTHR43848">
    <property type="entry name" value="PUTRESCINE TRANSPORT SYSTEM PERMEASE PROTEIN POTI"/>
    <property type="match status" value="1"/>
</dbReference>
<dbReference type="SUPFAM" id="SSF161098">
    <property type="entry name" value="MetI-like"/>
    <property type="match status" value="1"/>
</dbReference>
<dbReference type="KEGG" id="htq:FRZ44_19020"/>
<evidence type="ECO:0000256" key="2">
    <source>
        <dbReference type="ARBA" id="ARBA00007069"/>
    </source>
</evidence>
<gene>
    <name evidence="10" type="ORF">FRZ44_19020</name>
</gene>
<feature type="transmembrane region" description="Helical" evidence="8">
    <location>
        <begin position="201"/>
        <end position="219"/>
    </location>
</feature>
<dbReference type="GO" id="GO:0055085">
    <property type="term" value="P:transmembrane transport"/>
    <property type="evidence" value="ECO:0007669"/>
    <property type="project" value="InterPro"/>
</dbReference>
<keyword evidence="3 8" id="KW-0813">Transport</keyword>
<keyword evidence="5 8" id="KW-0812">Transmembrane</keyword>
<evidence type="ECO:0000256" key="4">
    <source>
        <dbReference type="ARBA" id="ARBA00022475"/>
    </source>
</evidence>
<dbReference type="InterPro" id="IPR035906">
    <property type="entry name" value="MetI-like_sf"/>
</dbReference>
<dbReference type="Proteomes" id="UP000326202">
    <property type="component" value="Chromosome"/>
</dbReference>
<feature type="transmembrane region" description="Helical" evidence="8">
    <location>
        <begin position="150"/>
        <end position="173"/>
    </location>
</feature>
<protein>
    <submittedName>
        <fullName evidence="10">ABC transporter permease</fullName>
    </submittedName>
</protein>
<comment type="similarity">
    <text evidence="2">Belongs to the binding-protein-dependent transport system permease family. CysTW subfamily.</text>
</comment>
<keyword evidence="11" id="KW-1185">Reference proteome</keyword>
<evidence type="ECO:0000256" key="5">
    <source>
        <dbReference type="ARBA" id="ARBA00022692"/>
    </source>
</evidence>
<dbReference type="GO" id="GO:0005886">
    <property type="term" value="C:plasma membrane"/>
    <property type="evidence" value="ECO:0007669"/>
    <property type="project" value="UniProtKB-SubCell"/>
</dbReference>